<protein>
    <submittedName>
        <fullName evidence="2">Uncharacterized protein</fullName>
    </submittedName>
</protein>
<keyword evidence="1" id="KW-0732">Signal</keyword>
<feature type="chain" id="PRO_5007572341" evidence="1">
    <location>
        <begin position="20"/>
        <end position="220"/>
    </location>
</feature>
<name>A0A150WCT5_BDEBC</name>
<feature type="signal peptide" evidence="1">
    <location>
        <begin position="1"/>
        <end position="19"/>
    </location>
</feature>
<dbReference type="Proteomes" id="UP000075391">
    <property type="component" value="Unassembled WGS sequence"/>
</dbReference>
<comment type="caution">
    <text evidence="2">The sequence shown here is derived from an EMBL/GenBank/DDBJ whole genome shotgun (WGS) entry which is preliminary data.</text>
</comment>
<gene>
    <name evidence="2" type="ORF">AZI85_11940</name>
</gene>
<organism evidence="2 3">
    <name type="scientific">Bdellovibrio bacteriovorus</name>
    <dbReference type="NCBI Taxonomy" id="959"/>
    <lineage>
        <taxon>Bacteria</taxon>
        <taxon>Pseudomonadati</taxon>
        <taxon>Bdellovibrionota</taxon>
        <taxon>Bdellovibrionia</taxon>
        <taxon>Bdellovibrionales</taxon>
        <taxon>Pseudobdellovibrionaceae</taxon>
        <taxon>Bdellovibrio</taxon>
    </lineage>
</organism>
<evidence type="ECO:0000313" key="3">
    <source>
        <dbReference type="Proteomes" id="UP000075391"/>
    </source>
</evidence>
<accession>A0A150WCT5</accession>
<evidence type="ECO:0000256" key="1">
    <source>
        <dbReference type="SAM" id="SignalP"/>
    </source>
</evidence>
<sequence length="220" mass="24065">MKKAFVSGIIVLASSFALAAPVKTTREALVEYNKQWKEYVYGKSGSAAKTADMGIAKNRIVEQLGVHGRASEIKNALSGNVSAKHMDAFVSIIAAKKLAAEWSKTDSAEAQSLNAAADASTKALLNRSLRDVPKKTELGENLTVVTEALNKIEEMPAEILTNFSKAERDSYTLVLEKYDEINSRVTSLKAEDNFVQAIMEVKKVDRAKALEIVRKLKECV</sequence>
<dbReference type="AlphaFoldDB" id="A0A150WCT5"/>
<proteinExistence type="predicted"/>
<dbReference type="OrthoDB" id="5294917at2"/>
<dbReference type="EMBL" id="LUKF01000019">
    <property type="protein sequence ID" value="KYG60700.1"/>
    <property type="molecule type" value="Genomic_DNA"/>
</dbReference>
<dbReference type="RefSeq" id="WP_063244962.1">
    <property type="nucleotide sequence ID" value="NZ_CP168967.1"/>
</dbReference>
<reference evidence="2 3" key="1">
    <citation type="submission" date="2016-03" db="EMBL/GenBank/DDBJ databases">
        <authorList>
            <person name="Ploux O."/>
        </authorList>
    </citation>
    <scope>NUCLEOTIDE SEQUENCE [LARGE SCALE GENOMIC DNA]</scope>
    <source>
        <strain evidence="2 3">BER2</strain>
    </source>
</reference>
<evidence type="ECO:0000313" key="2">
    <source>
        <dbReference type="EMBL" id="KYG60700.1"/>
    </source>
</evidence>